<protein>
    <submittedName>
        <fullName evidence="1">Uncharacterized protein</fullName>
    </submittedName>
</protein>
<accession>A0A8S5NW31</accession>
<proteinExistence type="predicted"/>
<name>A0A8S5NW31_9CAUD</name>
<dbReference type="EMBL" id="BK015271">
    <property type="protein sequence ID" value="DAD98945.1"/>
    <property type="molecule type" value="Genomic_DNA"/>
</dbReference>
<sequence length="76" mass="9133">MKDETMNRLMELEDIHLQIHCAVESVRQSWVAMTQGDSKPDENDYDALYGIYSHLSELEKRLLEWKESYWKYGYSQ</sequence>
<evidence type="ECO:0000313" key="1">
    <source>
        <dbReference type="EMBL" id="DAD98945.1"/>
    </source>
</evidence>
<reference evidence="1" key="1">
    <citation type="journal article" date="2021" name="Proc. Natl. Acad. Sci. U.S.A.">
        <title>A Catalog of Tens of Thousands of Viruses from Human Metagenomes Reveals Hidden Associations with Chronic Diseases.</title>
        <authorList>
            <person name="Tisza M.J."/>
            <person name="Buck C.B."/>
        </authorList>
    </citation>
    <scope>NUCLEOTIDE SEQUENCE</scope>
    <source>
        <strain evidence="1">CtOba29</strain>
    </source>
</reference>
<organism evidence="1">
    <name type="scientific">Siphoviridae sp. ctOba29</name>
    <dbReference type="NCBI Taxonomy" id="2825480"/>
    <lineage>
        <taxon>Viruses</taxon>
        <taxon>Duplodnaviria</taxon>
        <taxon>Heunggongvirae</taxon>
        <taxon>Uroviricota</taxon>
        <taxon>Caudoviricetes</taxon>
    </lineage>
</organism>